<dbReference type="Gene3D" id="2.40.50.140">
    <property type="entry name" value="Nucleic acid-binding proteins"/>
    <property type="match status" value="1"/>
</dbReference>
<dbReference type="PANTHER" id="PTHR10302">
    <property type="entry name" value="SINGLE-STRANDED DNA-BINDING PROTEIN"/>
    <property type="match status" value="1"/>
</dbReference>
<accession>A0A2Z4LLD3</accession>
<proteinExistence type="inferred from homology"/>
<dbReference type="NCBIfam" id="TIGR00621">
    <property type="entry name" value="ssb"/>
    <property type="match status" value="1"/>
</dbReference>
<dbReference type="RefSeq" id="WP_029330545.1">
    <property type="nucleotide sequence ID" value="NZ_CP030103.1"/>
</dbReference>
<dbReference type="AlphaFoldDB" id="A0A2Z4LLD3"/>
<dbReference type="PIRSF" id="PIRSF002070">
    <property type="entry name" value="SSB"/>
    <property type="match status" value="1"/>
</dbReference>
<reference evidence="3" key="1">
    <citation type="submission" date="2018-06" db="EMBL/GenBank/DDBJ databases">
        <title>Complete genome sequences of Mycoplasma anatis, M. anseris and M. cloacale type strains.</title>
        <authorList>
            <person name="Grozner D."/>
            <person name="Forro B."/>
            <person name="Sulyok K.M."/>
            <person name="Marton S."/>
            <person name="Kreizinger Z."/>
            <person name="Banyai K."/>
            <person name="Gyuranecz M."/>
        </authorList>
    </citation>
    <scope>NUCLEOTIDE SEQUENCE [LARGE SCALE GENOMIC DNA]</scope>
    <source>
        <strain evidence="3">NCTC 10199</strain>
    </source>
</reference>
<dbReference type="PANTHER" id="PTHR10302:SF27">
    <property type="entry name" value="SINGLE-STRANDED DNA-BINDING PROTEIN"/>
    <property type="match status" value="1"/>
</dbReference>
<dbReference type="KEGG" id="mclo:DK849_00215"/>
<organism evidence="2 3">
    <name type="scientific">Metamycoplasma cloacale</name>
    <dbReference type="NCBI Taxonomy" id="92401"/>
    <lineage>
        <taxon>Bacteria</taxon>
        <taxon>Bacillati</taxon>
        <taxon>Mycoplasmatota</taxon>
        <taxon>Mycoplasmoidales</taxon>
        <taxon>Metamycoplasmataceae</taxon>
        <taxon>Metamycoplasma</taxon>
    </lineage>
</organism>
<comment type="subunit">
    <text evidence="1">Homotetramer.</text>
</comment>
<protein>
    <recommendedName>
        <fullName evidence="1">Single-stranded DNA-binding protein</fullName>
        <shortName evidence="1">SSB</shortName>
    </recommendedName>
</protein>
<dbReference type="HAMAP" id="MF_00984">
    <property type="entry name" value="SSB"/>
    <property type="match status" value="1"/>
</dbReference>
<dbReference type="SUPFAM" id="SSF50249">
    <property type="entry name" value="Nucleic acid-binding proteins"/>
    <property type="match status" value="1"/>
</dbReference>
<name>A0A2Z4LLD3_9BACT</name>
<keyword evidence="3" id="KW-1185">Reference proteome</keyword>
<dbReference type="GO" id="GO:0006260">
    <property type="term" value="P:DNA replication"/>
    <property type="evidence" value="ECO:0007669"/>
    <property type="project" value="InterPro"/>
</dbReference>
<dbReference type="Proteomes" id="UP000249865">
    <property type="component" value="Chromosome"/>
</dbReference>
<dbReference type="Pfam" id="PF00436">
    <property type="entry name" value="SSB"/>
    <property type="match status" value="1"/>
</dbReference>
<evidence type="ECO:0000313" key="3">
    <source>
        <dbReference type="Proteomes" id="UP000249865"/>
    </source>
</evidence>
<sequence>MNKVILIGRLSNNPEAGMTKSQIVYSNFTVAVSRPRIASNLEPKADFIPCVAWQRNAEFVNRYLTKGSLVSVEGYIEMNNYVAQDGSNRTILRVVVDGVNSLESKATAELRKNNTQSFTIPQTKPNNSTPNLISETSLTSPIEELDDFEEWEQI</sequence>
<dbReference type="CDD" id="cd04496">
    <property type="entry name" value="SSB_OBF"/>
    <property type="match status" value="1"/>
</dbReference>
<keyword evidence="1 2" id="KW-0238">DNA-binding</keyword>
<dbReference type="PROSITE" id="PS50935">
    <property type="entry name" value="SSB"/>
    <property type="match status" value="1"/>
</dbReference>
<dbReference type="GO" id="GO:0003697">
    <property type="term" value="F:single-stranded DNA binding"/>
    <property type="evidence" value="ECO:0007669"/>
    <property type="project" value="UniProtKB-UniRule"/>
</dbReference>
<evidence type="ECO:0000256" key="1">
    <source>
        <dbReference type="HAMAP-Rule" id="MF_00984"/>
    </source>
</evidence>
<gene>
    <name evidence="2" type="ORF">DK849_00215</name>
</gene>
<dbReference type="EMBL" id="CP030103">
    <property type="protein sequence ID" value="AWX42513.1"/>
    <property type="molecule type" value="Genomic_DNA"/>
</dbReference>
<dbReference type="GO" id="GO:0009295">
    <property type="term" value="C:nucleoid"/>
    <property type="evidence" value="ECO:0007669"/>
    <property type="project" value="TreeGrafter"/>
</dbReference>
<dbReference type="InterPro" id="IPR000424">
    <property type="entry name" value="Primosome_PriB/ssb"/>
</dbReference>
<dbReference type="OrthoDB" id="9809878at2"/>
<comment type="caution">
    <text evidence="1">Lacks conserved residue(s) required for the propagation of feature annotation.</text>
</comment>
<dbReference type="InterPro" id="IPR011344">
    <property type="entry name" value="ssDNA-bd"/>
</dbReference>
<dbReference type="InterPro" id="IPR012340">
    <property type="entry name" value="NA-bd_OB-fold"/>
</dbReference>
<evidence type="ECO:0000313" key="2">
    <source>
        <dbReference type="EMBL" id="AWX42513.1"/>
    </source>
</evidence>